<dbReference type="SUPFAM" id="SSF82171">
    <property type="entry name" value="DPP6 N-terminal domain-like"/>
    <property type="match status" value="1"/>
</dbReference>
<gene>
    <name evidence="2" type="ORF">CMC5_076470</name>
</gene>
<dbReference type="Proteomes" id="UP000067626">
    <property type="component" value="Chromosome"/>
</dbReference>
<name>A0A0K1ER53_CHOCO</name>
<feature type="compositionally biased region" description="Low complexity" evidence="1">
    <location>
        <begin position="37"/>
        <end position="50"/>
    </location>
</feature>
<dbReference type="RefSeq" id="WP_245678084.1">
    <property type="nucleotide sequence ID" value="NZ_CP012159.1"/>
</dbReference>
<dbReference type="STRING" id="52.CMC5_076470"/>
<dbReference type="Gene3D" id="2.120.10.30">
    <property type="entry name" value="TolB, C-terminal domain"/>
    <property type="match status" value="1"/>
</dbReference>
<dbReference type="AlphaFoldDB" id="A0A0K1ER53"/>
<dbReference type="EMBL" id="CP012159">
    <property type="protein sequence ID" value="AKT43415.1"/>
    <property type="molecule type" value="Genomic_DNA"/>
</dbReference>
<sequence length="366" mass="36052">MADAKERGWHRIALVGVLVAGGALQPGCSCSDESKPSTTSTTSTTTTTSTGGLGGAGGVGGVGGSGAAGGGGSGGAGGDEGLYEVTEVASARAFDVTPSPSGDRLYFTGLDATGNAGVFAVPSAGGSVSTIAVGSGLVAPFGIAVRGDGQRLYVADPGAAVDAANDAGRLFEITTAGSVSILQGGDGTRPRNLEVHVSAQGEERLVFTGVDPADGQVAVFALPLGGGARTVLYKGAPLVDPSGVAITESGVIHVCDTRGSHDQSAAVFTIEEGLATELVSGLRVGVPCGVALSRDGERLLVSARDPQAGTDAVQVIPLAGGDPETLTTLIGAHHEPAGLHRARNAEVFGFVDSTAGGTGRVFVFKE</sequence>
<evidence type="ECO:0000313" key="3">
    <source>
        <dbReference type="Proteomes" id="UP000067626"/>
    </source>
</evidence>
<dbReference type="KEGG" id="ccro:CMC5_076470"/>
<evidence type="ECO:0000313" key="2">
    <source>
        <dbReference type="EMBL" id="AKT43415.1"/>
    </source>
</evidence>
<proteinExistence type="predicted"/>
<organism evidence="2 3">
    <name type="scientific">Chondromyces crocatus</name>
    <dbReference type="NCBI Taxonomy" id="52"/>
    <lineage>
        <taxon>Bacteria</taxon>
        <taxon>Pseudomonadati</taxon>
        <taxon>Myxococcota</taxon>
        <taxon>Polyangia</taxon>
        <taxon>Polyangiales</taxon>
        <taxon>Polyangiaceae</taxon>
        <taxon>Chondromyces</taxon>
    </lineage>
</organism>
<protein>
    <submittedName>
        <fullName evidence="2">Uncharacterized protein</fullName>
    </submittedName>
</protein>
<keyword evidence="3" id="KW-1185">Reference proteome</keyword>
<evidence type="ECO:0000256" key="1">
    <source>
        <dbReference type="SAM" id="MobiDB-lite"/>
    </source>
</evidence>
<dbReference type="InterPro" id="IPR011042">
    <property type="entry name" value="6-blade_b-propeller_TolB-like"/>
</dbReference>
<accession>A0A0K1ER53</accession>
<feature type="region of interest" description="Disordered" evidence="1">
    <location>
        <begin position="28"/>
        <end position="58"/>
    </location>
</feature>
<reference evidence="2 3" key="1">
    <citation type="submission" date="2015-07" db="EMBL/GenBank/DDBJ databases">
        <title>Genome analysis of myxobacterium Chondromyces crocatus Cm c5 reveals a high potential for natural compound synthesis and the genetic basis for the loss of fruiting body formation.</title>
        <authorList>
            <person name="Zaburannyi N."/>
            <person name="Bunk B."/>
            <person name="Maier J."/>
            <person name="Overmann J."/>
            <person name="Mueller R."/>
        </authorList>
    </citation>
    <scope>NUCLEOTIDE SEQUENCE [LARGE SCALE GENOMIC DNA]</scope>
    <source>
        <strain evidence="2 3">Cm c5</strain>
    </source>
</reference>